<protein>
    <recommendedName>
        <fullName evidence="4">Lipoprotein</fullName>
    </recommendedName>
</protein>
<dbReference type="EMBL" id="CP091521">
    <property type="protein sequence ID" value="UOP04910.2"/>
    <property type="molecule type" value="Genomic_DNA"/>
</dbReference>
<sequence>MNKIALTALTALALTACAAPNGSAGFGNVGGADIGAAGSGLVKMWVQNQCVGELQKRNEWRLIALAMSAEKQQEWEDRICGCASEEAPKQISAADIGQMLTQEGRNKVAAEVTVKTVTACFKRLYQK</sequence>
<feature type="signal peptide" evidence="1">
    <location>
        <begin position="1"/>
        <end position="18"/>
    </location>
</feature>
<reference evidence="2" key="2">
    <citation type="submission" date="2024-09" db="EMBL/GenBank/DDBJ databases">
        <authorList>
            <person name="Veyrier F.J."/>
        </authorList>
    </citation>
    <scope>NUCLEOTIDE SEQUENCE</scope>
    <source>
        <strain evidence="2">17694</strain>
    </source>
</reference>
<reference evidence="2" key="1">
    <citation type="journal article" date="2022" name="Res Sq">
        <title>Evolution of multicellular longitudinally dividing oral cavity symbionts (Neisseriaceae).</title>
        <authorList>
            <person name="Nyongesa S."/>
            <person name="Weber P."/>
            <person name="Bernet E."/>
            <person name="Pullido F."/>
            <person name="Nieckarz M."/>
            <person name="Delaby M."/>
            <person name="Nieves C."/>
            <person name="Viehboeck T."/>
            <person name="Krause N."/>
            <person name="Rivera-Millot A."/>
            <person name="Nakamura A."/>
            <person name="Vischer N."/>
            <person name="VanNieuwenhze M."/>
            <person name="Brun Y."/>
            <person name="Cava F."/>
            <person name="Bulgheresi S."/>
            <person name="Veyrier F."/>
        </authorList>
    </citation>
    <scope>NUCLEOTIDE SEQUENCE</scope>
    <source>
        <strain evidence="2">17694</strain>
    </source>
</reference>
<keyword evidence="3" id="KW-1185">Reference proteome</keyword>
<organism evidence="2 3">
    <name type="scientific">Conchiformibius kuhniae</name>
    <dbReference type="NCBI Taxonomy" id="211502"/>
    <lineage>
        <taxon>Bacteria</taxon>
        <taxon>Pseudomonadati</taxon>
        <taxon>Pseudomonadota</taxon>
        <taxon>Betaproteobacteria</taxon>
        <taxon>Neisseriales</taxon>
        <taxon>Neisseriaceae</taxon>
        <taxon>Conchiformibius</taxon>
    </lineage>
</organism>
<gene>
    <name evidence="2" type="ORF">LVJ77_00640</name>
</gene>
<keyword evidence="1" id="KW-0732">Signal</keyword>
<dbReference type="AlphaFoldDB" id="A0A8T9MSQ2"/>
<evidence type="ECO:0000256" key="1">
    <source>
        <dbReference type="SAM" id="SignalP"/>
    </source>
</evidence>
<evidence type="ECO:0000313" key="3">
    <source>
        <dbReference type="Proteomes" id="UP000831534"/>
    </source>
</evidence>
<dbReference type="RefSeq" id="WP_027009009.1">
    <property type="nucleotide sequence ID" value="NZ_CP091521.1"/>
</dbReference>
<evidence type="ECO:0000313" key="2">
    <source>
        <dbReference type="EMBL" id="UOP04910.2"/>
    </source>
</evidence>
<feature type="chain" id="PRO_5044757158" description="Lipoprotein" evidence="1">
    <location>
        <begin position="19"/>
        <end position="127"/>
    </location>
</feature>
<name>A0A8T9MSQ2_9NEIS</name>
<dbReference type="KEGG" id="ckh:LVJ77_00640"/>
<dbReference type="Proteomes" id="UP000831534">
    <property type="component" value="Chromosome"/>
</dbReference>
<evidence type="ECO:0008006" key="4">
    <source>
        <dbReference type="Google" id="ProtNLM"/>
    </source>
</evidence>
<dbReference type="PROSITE" id="PS51257">
    <property type="entry name" value="PROKAR_LIPOPROTEIN"/>
    <property type="match status" value="1"/>
</dbReference>
<proteinExistence type="predicted"/>
<accession>A0A8T9MSQ2</accession>